<evidence type="ECO:0000256" key="6">
    <source>
        <dbReference type="ARBA" id="ARBA00022525"/>
    </source>
</evidence>
<keyword evidence="15" id="KW-1185">Reference proteome</keyword>
<evidence type="ECO:0000256" key="5">
    <source>
        <dbReference type="ARBA" id="ARBA00018099"/>
    </source>
</evidence>
<comment type="subcellular location">
    <subcellularLocation>
        <location evidence="2">Secreted</location>
    </subcellularLocation>
</comment>
<evidence type="ECO:0000256" key="4">
    <source>
        <dbReference type="ARBA" id="ARBA00012784"/>
    </source>
</evidence>
<dbReference type="InterPro" id="IPR001365">
    <property type="entry name" value="A_deaminase_dom"/>
</dbReference>
<comment type="similarity">
    <text evidence="3">Belongs to the metallo-dependent hydrolases superfamily. Adenosine and AMP deaminases family. ADGF subfamily.</text>
</comment>
<dbReference type="EMBL" id="VVIM01000010">
    <property type="protein sequence ID" value="KAB0792371.1"/>
    <property type="molecule type" value="Genomic_DNA"/>
</dbReference>
<evidence type="ECO:0000256" key="7">
    <source>
        <dbReference type="ARBA" id="ARBA00022723"/>
    </source>
</evidence>
<comment type="caution">
    <text evidence="14">The sequence shown here is derived from an EMBL/GenBank/DDBJ whole genome shotgun (WGS) entry which is preliminary data.</text>
</comment>
<dbReference type="Pfam" id="PF00962">
    <property type="entry name" value="A_deaminase"/>
    <property type="match status" value="1"/>
</dbReference>
<dbReference type="InterPro" id="IPR006330">
    <property type="entry name" value="Ado/ade_deaminase"/>
</dbReference>
<sequence length="498" mass="56645">MLLVKCLYFATLVCLSLADYWLERKTLIEDESSQMLGSDVVLNAREQVVNNYLMGIKLAEYDAGISEPAKFLPSRLFFDVRASVEKSKVFEFIRAIPKGGLLHGHETAMLSFERLYNMTYEKGLYACIVDGRLKLTFSHSQTRNQSCDWKLLEDLRNSNDTYDQLLRSQLTLHLADGGYNDINAVWSAFQNIFGTITPMIMYRPFLVKYVYEALKELYEDKVNYVEIRGVLSTVYEINGKEYSEIETAGIYRFAVEEFKRDHPDFIGAKFIYAPMRMATTEEVKKYVNTVNELKRTYPDFIVGFDLVGQEDLGQPLSNFVNELGNVSSGIDLVFHAGETNWYGASSDLNLFDAVLLGTKRIGHGFGAIKHPLVTKLIKDRNIAVEICPISNQVLMLVADMRNHPAGSLMARGVPVVVGNDDPTFWGTKGLSYDFYMMFMGIASRNADLRLLKKLAENSLTYSLLPEEEKAIALEKWNAAWNQFIDSTYANVVRNVMYF</sequence>
<dbReference type="GO" id="GO:0005615">
    <property type="term" value="C:extracellular space"/>
    <property type="evidence" value="ECO:0007669"/>
    <property type="project" value="InterPro"/>
</dbReference>
<evidence type="ECO:0000313" key="14">
    <source>
        <dbReference type="EMBL" id="KAB0792371.1"/>
    </source>
</evidence>
<dbReference type="FunCoup" id="A0A5N4A500">
    <property type="interactions" value="122"/>
</dbReference>
<dbReference type="GO" id="GO:0046872">
    <property type="term" value="F:metal ion binding"/>
    <property type="evidence" value="ECO:0007669"/>
    <property type="project" value="UniProtKB-KW"/>
</dbReference>
<gene>
    <name evidence="14" type="ORF">PPYR_14330</name>
</gene>
<dbReference type="InParanoid" id="A0A5N4A500"/>
<organism evidence="14 15">
    <name type="scientific">Photinus pyralis</name>
    <name type="common">Common eastern firefly</name>
    <name type="synonym">Lampyris pyralis</name>
    <dbReference type="NCBI Taxonomy" id="7054"/>
    <lineage>
        <taxon>Eukaryota</taxon>
        <taxon>Metazoa</taxon>
        <taxon>Ecdysozoa</taxon>
        <taxon>Arthropoda</taxon>
        <taxon>Hexapoda</taxon>
        <taxon>Insecta</taxon>
        <taxon>Pterygota</taxon>
        <taxon>Neoptera</taxon>
        <taxon>Endopterygota</taxon>
        <taxon>Coleoptera</taxon>
        <taxon>Polyphaga</taxon>
        <taxon>Elateriformia</taxon>
        <taxon>Elateroidea</taxon>
        <taxon>Lampyridae</taxon>
        <taxon>Lampyrinae</taxon>
        <taxon>Photinus</taxon>
    </lineage>
</organism>
<dbReference type="PANTHER" id="PTHR11409">
    <property type="entry name" value="ADENOSINE DEAMINASE"/>
    <property type="match status" value="1"/>
</dbReference>
<evidence type="ECO:0000256" key="10">
    <source>
        <dbReference type="ARBA" id="ARBA00047764"/>
    </source>
</evidence>
<keyword evidence="8 11" id="KW-0732">Signal</keyword>
<comment type="cofactor">
    <cofactor evidence="1">
        <name>Zn(2+)</name>
        <dbReference type="ChEBI" id="CHEBI:29105"/>
    </cofactor>
</comment>
<dbReference type="NCBIfam" id="TIGR01431">
    <property type="entry name" value="adm_rel"/>
    <property type="match status" value="1"/>
</dbReference>
<dbReference type="InterPro" id="IPR013659">
    <property type="entry name" value="A_deaminase_N"/>
</dbReference>
<dbReference type="GO" id="GO:0006154">
    <property type="term" value="P:adenosine catabolic process"/>
    <property type="evidence" value="ECO:0007669"/>
    <property type="project" value="InterPro"/>
</dbReference>
<feature type="chain" id="PRO_5024285759" description="Adenosine deaminase" evidence="11">
    <location>
        <begin position="19"/>
        <end position="498"/>
    </location>
</feature>
<keyword evidence="6" id="KW-0964">Secreted</keyword>
<dbReference type="SUPFAM" id="SSF51556">
    <property type="entry name" value="Metallo-dependent hydrolases"/>
    <property type="match status" value="1"/>
</dbReference>
<dbReference type="GO" id="GO:0046103">
    <property type="term" value="P:inosine biosynthetic process"/>
    <property type="evidence" value="ECO:0007669"/>
    <property type="project" value="TreeGrafter"/>
</dbReference>
<dbReference type="Pfam" id="PF08451">
    <property type="entry name" value="A_deaminase_N"/>
    <property type="match status" value="1"/>
</dbReference>
<evidence type="ECO:0000259" key="12">
    <source>
        <dbReference type="Pfam" id="PF00962"/>
    </source>
</evidence>
<dbReference type="Gene3D" id="3.20.20.140">
    <property type="entry name" value="Metal-dependent hydrolases"/>
    <property type="match status" value="1"/>
</dbReference>
<evidence type="ECO:0000256" key="9">
    <source>
        <dbReference type="ARBA" id="ARBA00022801"/>
    </source>
</evidence>
<protein>
    <recommendedName>
        <fullName evidence="5">Adenosine deaminase</fullName>
        <ecNumber evidence="4">3.5.4.4</ecNumber>
    </recommendedName>
</protein>
<evidence type="ECO:0000259" key="13">
    <source>
        <dbReference type="Pfam" id="PF08451"/>
    </source>
</evidence>
<keyword evidence="7" id="KW-0479">Metal-binding</keyword>
<dbReference type="InterPro" id="IPR032466">
    <property type="entry name" value="Metal_Hydrolase"/>
</dbReference>
<dbReference type="AlphaFoldDB" id="A0A5N4A500"/>
<evidence type="ECO:0000256" key="2">
    <source>
        <dbReference type="ARBA" id="ARBA00004613"/>
    </source>
</evidence>
<accession>A0A5N4A500</accession>
<evidence type="ECO:0000256" key="1">
    <source>
        <dbReference type="ARBA" id="ARBA00001947"/>
    </source>
</evidence>
<evidence type="ECO:0000256" key="11">
    <source>
        <dbReference type="SAM" id="SignalP"/>
    </source>
</evidence>
<feature type="domain" description="Adenosine/AMP deaminase N-terminal" evidence="13">
    <location>
        <begin position="19"/>
        <end position="93"/>
    </location>
</feature>
<dbReference type="InterPro" id="IPR006331">
    <property type="entry name" value="ADGF"/>
</dbReference>
<dbReference type="GO" id="GO:0004000">
    <property type="term" value="F:adenosine deaminase activity"/>
    <property type="evidence" value="ECO:0007669"/>
    <property type="project" value="InterPro"/>
</dbReference>
<keyword evidence="9" id="KW-0378">Hydrolase</keyword>
<evidence type="ECO:0000256" key="3">
    <source>
        <dbReference type="ARBA" id="ARBA00006083"/>
    </source>
</evidence>
<comment type="catalytic activity">
    <reaction evidence="10">
        <text>adenosine + H2O + H(+) = inosine + NH4(+)</text>
        <dbReference type="Rhea" id="RHEA:24408"/>
        <dbReference type="ChEBI" id="CHEBI:15377"/>
        <dbReference type="ChEBI" id="CHEBI:15378"/>
        <dbReference type="ChEBI" id="CHEBI:16335"/>
        <dbReference type="ChEBI" id="CHEBI:17596"/>
        <dbReference type="ChEBI" id="CHEBI:28938"/>
        <dbReference type="EC" id="3.5.4.4"/>
    </reaction>
</comment>
<feature type="domain" description="Adenosine deaminase" evidence="12">
    <location>
        <begin position="186"/>
        <end position="473"/>
    </location>
</feature>
<dbReference type="PANTHER" id="PTHR11409:SF39">
    <property type="entry name" value="ADENOSINE DEAMINASE 2"/>
    <property type="match status" value="1"/>
</dbReference>
<proteinExistence type="inferred from homology"/>
<dbReference type="EC" id="3.5.4.4" evidence="4"/>
<dbReference type="FunFam" id="3.20.20.140:FF:000017">
    <property type="entry name" value="Adenosine deaminase 2"/>
    <property type="match status" value="1"/>
</dbReference>
<name>A0A5N4A500_PHOPY</name>
<reference evidence="14 15" key="1">
    <citation type="journal article" date="2018" name="Elife">
        <title>Firefly genomes illuminate parallel origins of bioluminescence in beetles.</title>
        <authorList>
            <person name="Fallon T.R."/>
            <person name="Lower S.E."/>
            <person name="Chang C.H."/>
            <person name="Bessho-Uehara M."/>
            <person name="Martin G.J."/>
            <person name="Bewick A.J."/>
            <person name="Behringer M."/>
            <person name="Debat H.J."/>
            <person name="Wong I."/>
            <person name="Day J.C."/>
            <person name="Suvorov A."/>
            <person name="Silva C.J."/>
            <person name="Stanger-Hall K.F."/>
            <person name="Hall D.W."/>
            <person name="Schmitz R.J."/>
            <person name="Nelson D.R."/>
            <person name="Lewis S.M."/>
            <person name="Shigenobu S."/>
            <person name="Bybee S.M."/>
            <person name="Larracuente A.M."/>
            <person name="Oba Y."/>
            <person name="Weng J.K."/>
        </authorList>
    </citation>
    <scope>NUCLEOTIDE SEQUENCE [LARGE SCALE GENOMIC DNA]</scope>
    <source>
        <strain evidence="14">1611_PpyrPB1</strain>
        <tissue evidence="14">Whole body</tissue>
    </source>
</reference>
<feature type="signal peptide" evidence="11">
    <location>
        <begin position="1"/>
        <end position="18"/>
    </location>
</feature>
<evidence type="ECO:0000256" key="8">
    <source>
        <dbReference type="ARBA" id="ARBA00022729"/>
    </source>
</evidence>
<evidence type="ECO:0000313" key="15">
    <source>
        <dbReference type="Proteomes" id="UP000327044"/>
    </source>
</evidence>
<dbReference type="Proteomes" id="UP000327044">
    <property type="component" value="Unassembled WGS sequence"/>
</dbReference>